<comment type="caution">
    <text evidence="1">The sequence shown here is derived from an EMBL/GenBank/DDBJ whole genome shotgun (WGS) entry which is preliminary data.</text>
</comment>
<evidence type="ECO:0000313" key="1">
    <source>
        <dbReference type="EMBL" id="RNA22605.1"/>
    </source>
</evidence>
<dbReference type="EMBL" id="REGN01003426">
    <property type="protein sequence ID" value="RNA22605.1"/>
    <property type="molecule type" value="Genomic_DNA"/>
</dbReference>
<protein>
    <submittedName>
        <fullName evidence="1">Uncharacterized protein</fullName>
    </submittedName>
</protein>
<dbReference type="OrthoDB" id="10025891at2759"/>
<reference evidence="1 2" key="1">
    <citation type="journal article" date="2018" name="Sci. Rep.">
        <title>Genomic signatures of local adaptation to the degree of environmental predictability in rotifers.</title>
        <authorList>
            <person name="Franch-Gras L."/>
            <person name="Hahn C."/>
            <person name="Garcia-Roger E.M."/>
            <person name="Carmona M.J."/>
            <person name="Serra M."/>
            <person name="Gomez A."/>
        </authorList>
    </citation>
    <scope>NUCLEOTIDE SEQUENCE [LARGE SCALE GENOMIC DNA]</scope>
    <source>
        <strain evidence="1">HYR1</strain>
    </source>
</reference>
<keyword evidence="2" id="KW-1185">Reference proteome</keyword>
<evidence type="ECO:0000313" key="2">
    <source>
        <dbReference type="Proteomes" id="UP000276133"/>
    </source>
</evidence>
<dbReference type="Proteomes" id="UP000276133">
    <property type="component" value="Unassembled WGS sequence"/>
</dbReference>
<gene>
    <name evidence="1" type="ORF">BpHYR1_005045</name>
</gene>
<dbReference type="AlphaFoldDB" id="A0A3M7RH57"/>
<name>A0A3M7RH57_BRAPC</name>
<proteinExistence type="predicted"/>
<sequence>MSQKYDQLKIFVYENGLRAKNLDELSIKIRLCTRNKDQNFVQDLLASTSKRFNNIRRNGLIEKR</sequence>
<accession>A0A3M7RH57</accession>
<organism evidence="1 2">
    <name type="scientific">Brachionus plicatilis</name>
    <name type="common">Marine rotifer</name>
    <name type="synonym">Brachionus muelleri</name>
    <dbReference type="NCBI Taxonomy" id="10195"/>
    <lineage>
        <taxon>Eukaryota</taxon>
        <taxon>Metazoa</taxon>
        <taxon>Spiralia</taxon>
        <taxon>Gnathifera</taxon>
        <taxon>Rotifera</taxon>
        <taxon>Eurotatoria</taxon>
        <taxon>Monogononta</taxon>
        <taxon>Pseudotrocha</taxon>
        <taxon>Ploima</taxon>
        <taxon>Brachionidae</taxon>
        <taxon>Brachionus</taxon>
    </lineage>
</organism>